<reference evidence="2 3" key="1">
    <citation type="submission" date="2015-01" db="EMBL/GenBank/DDBJ databases">
        <title>The Genome Sequence of Exophiala xenobiotica CBS118157.</title>
        <authorList>
            <consortium name="The Broad Institute Genomics Platform"/>
            <person name="Cuomo C."/>
            <person name="de Hoog S."/>
            <person name="Gorbushina A."/>
            <person name="Stielow B."/>
            <person name="Teixiera M."/>
            <person name="Abouelleil A."/>
            <person name="Chapman S.B."/>
            <person name="Priest M."/>
            <person name="Young S.K."/>
            <person name="Wortman J."/>
            <person name="Nusbaum C."/>
            <person name="Birren B."/>
        </authorList>
    </citation>
    <scope>NUCLEOTIDE SEQUENCE [LARGE SCALE GENOMIC DNA]</scope>
    <source>
        <strain evidence="2 3">CBS 118157</strain>
    </source>
</reference>
<evidence type="ECO:0000313" key="2">
    <source>
        <dbReference type="EMBL" id="KIW49643.1"/>
    </source>
</evidence>
<feature type="region of interest" description="Disordered" evidence="1">
    <location>
        <begin position="482"/>
        <end position="550"/>
    </location>
</feature>
<feature type="compositionally biased region" description="Polar residues" evidence="1">
    <location>
        <begin position="669"/>
        <end position="689"/>
    </location>
</feature>
<feature type="compositionally biased region" description="Polar residues" evidence="1">
    <location>
        <begin position="535"/>
        <end position="550"/>
    </location>
</feature>
<feature type="region of interest" description="Disordered" evidence="1">
    <location>
        <begin position="184"/>
        <end position="271"/>
    </location>
</feature>
<organism evidence="2 3">
    <name type="scientific">Exophiala xenobiotica</name>
    <dbReference type="NCBI Taxonomy" id="348802"/>
    <lineage>
        <taxon>Eukaryota</taxon>
        <taxon>Fungi</taxon>
        <taxon>Dikarya</taxon>
        <taxon>Ascomycota</taxon>
        <taxon>Pezizomycotina</taxon>
        <taxon>Eurotiomycetes</taxon>
        <taxon>Chaetothyriomycetidae</taxon>
        <taxon>Chaetothyriales</taxon>
        <taxon>Herpotrichiellaceae</taxon>
        <taxon>Exophiala</taxon>
    </lineage>
</organism>
<gene>
    <name evidence="2" type="ORF">PV05_11305</name>
</gene>
<keyword evidence="3" id="KW-1185">Reference proteome</keyword>
<evidence type="ECO:0000256" key="1">
    <source>
        <dbReference type="SAM" id="MobiDB-lite"/>
    </source>
</evidence>
<protein>
    <submittedName>
        <fullName evidence="2">Uncharacterized protein</fullName>
    </submittedName>
</protein>
<proteinExistence type="predicted"/>
<feature type="compositionally biased region" description="Pro residues" evidence="1">
    <location>
        <begin position="21"/>
        <end position="31"/>
    </location>
</feature>
<feature type="compositionally biased region" description="Polar residues" evidence="1">
    <location>
        <begin position="357"/>
        <end position="379"/>
    </location>
</feature>
<evidence type="ECO:0000313" key="3">
    <source>
        <dbReference type="Proteomes" id="UP000054342"/>
    </source>
</evidence>
<dbReference type="RefSeq" id="XP_013310228.1">
    <property type="nucleotide sequence ID" value="XM_013454774.1"/>
</dbReference>
<feature type="region of interest" description="Disordered" evidence="1">
    <location>
        <begin position="669"/>
        <end position="702"/>
    </location>
</feature>
<dbReference type="AlphaFoldDB" id="A0A0D2E2E6"/>
<feature type="region of interest" description="Disordered" evidence="1">
    <location>
        <begin position="309"/>
        <end position="412"/>
    </location>
</feature>
<feature type="compositionally biased region" description="Polar residues" evidence="1">
    <location>
        <begin position="184"/>
        <end position="201"/>
    </location>
</feature>
<dbReference type="OrthoDB" id="5367052at2759"/>
<dbReference type="GeneID" id="25333213"/>
<feature type="compositionally biased region" description="Polar residues" evidence="1">
    <location>
        <begin position="489"/>
        <end position="506"/>
    </location>
</feature>
<name>A0A0D2E2E6_9EURO</name>
<sequence length="1200" mass="130917">MSIRPWPVAEHAQYSPRTPTTFPPPPPPPRDGQPAASPARPRSLAIPSPLTINATSRAILTHTPISATSLHGPVSASYIPSPGPSPRTLLPMAGRASSQYNVPYDPREWAGGSRRSSMVIEGRINEAQPEGKLYCPDIVIHEGGQAAHFVICADGIASPPPPYSAPPAREAAACTSAGSTISPAESTFTGGNQSRIDTPASTAGLLSPFNQSSNPLDDGSGQPNIAKATQPGSHAVARTIGTDSRAPRLSLGSEHVDSRPASSLGTTRPTSTISLSINTTAAQQSYVSATLQDNEVNAGPILGPAASRRAASAGAASSHDSSSQSYGGSASRSSSRQRSWQPGMPLPGPPPGPPPTSARSQSATGVRALSQSQATGSNTRSHHHRVPLRAPVLSPMPPTPANWRDDSTSRVNPRAPVSLHIETTNLDRPSITAAGLSRSAAMRVSSAKGLLERRKHRQSLHEGSLTDLSALTIETDPWLDGISPGGLSTDHSPTLDSVLSGPSSPATDRRALRRGSGRPLTPLLPPKALPTPPLSQRNPTSAHTMPSNASSICGVVPGEIDDFVTTASRRHQDFLLRESKANTDLERLQLFMEFMVGESQIRKQVYPAPFVDGSFDASEAMARLFQGTADKRTPSSATDKDRINMHGQNPDGLWWKDYRPALSPIASMSNDEVSSRGRTSSRWWQSHSGSEVDGGPKKMKRTKRESKYMGLSALSVQEVLSEAATPTNFDELYNKQETYPEDKADPETFGIYEDILNDPILGGTSETVSDTAAMDVSRFITLPPPYPRHYPAVNKSHPKLIAYRNVVRKLSDLSEIERRRGRHDLSVEALRAEYQRRVSEGRKAFKASIQQQIEEGNISYADAAEAEQTLRMDENAAEKSCLQAEFDTLQDVVINPMHDMLNDRACQLTISINDLIENLVAETHTSNLDRPQQEGDAMPEILEYLTQLKWLFEAREHIHKEIFELLSVRNEKYKAIVLLPYHQVGNLDKIRDTEGFFAQDSLQRRKTFCEESLERYRAFVQLVAENVAQEVGLQSSAFWDIAPSLLELVHKIPDDLYQLGPIAIPDTEYAENPAYHEYPQQYLYTLLDHAEKSTYQFIESQINLHCLLHEVKGALLGAEYRAAEASRAREQLDGPVSGADPKMVEEEREASATAELKQHVTMIEEQWLEALGSALQGKKKQLQVFLEDVGGWDESMQEEG</sequence>
<feature type="region of interest" description="Disordered" evidence="1">
    <location>
        <begin position="1"/>
        <end position="46"/>
    </location>
</feature>
<dbReference type="EMBL" id="KN847323">
    <property type="protein sequence ID" value="KIW49643.1"/>
    <property type="molecule type" value="Genomic_DNA"/>
</dbReference>
<feature type="compositionally biased region" description="Low complexity" evidence="1">
    <location>
        <begin position="34"/>
        <end position="46"/>
    </location>
</feature>
<dbReference type="STRING" id="348802.A0A0D2E2E6"/>
<feature type="compositionally biased region" description="Low complexity" evidence="1">
    <location>
        <begin position="309"/>
        <end position="343"/>
    </location>
</feature>
<feature type="compositionally biased region" description="Pro residues" evidence="1">
    <location>
        <begin position="522"/>
        <end position="533"/>
    </location>
</feature>
<dbReference type="Proteomes" id="UP000054342">
    <property type="component" value="Unassembled WGS sequence"/>
</dbReference>
<feature type="compositionally biased region" description="Polar residues" evidence="1">
    <location>
        <begin position="260"/>
        <end position="271"/>
    </location>
</feature>
<accession>A0A0D2E2E6</accession>
<feature type="compositionally biased region" description="Pro residues" evidence="1">
    <location>
        <begin position="344"/>
        <end position="356"/>
    </location>
</feature>